<organism evidence="9 10">
    <name type="scientific">Habropoda laboriosa</name>
    <dbReference type="NCBI Taxonomy" id="597456"/>
    <lineage>
        <taxon>Eukaryota</taxon>
        <taxon>Metazoa</taxon>
        <taxon>Ecdysozoa</taxon>
        <taxon>Arthropoda</taxon>
        <taxon>Hexapoda</taxon>
        <taxon>Insecta</taxon>
        <taxon>Pterygota</taxon>
        <taxon>Neoptera</taxon>
        <taxon>Endopterygota</taxon>
        <taxon>Hymenoptera</taxon>
        <taxon>Apocrita</taxon>
        <taxon>Aculeata</taxon>
        <taxon>Apoidea</taxon>
        <taxon>Anthophila</taxon>
        <taxon>Apidae</taxon>
        <taxon>Habropoda</taxon>
    </lineage>
</organism>
<evidence type="ECO:0000256" key="4">
    <source>
        <dbReference type="ARBA" id="ARBA00022989"/>
    </source>
</evidence>
<dbReference type="InterPro" id="IPR008795">
    <property type="entry name" value="Prominin"/>
</dbReference>
<dbReference type="Proteomes" id="UP000053825">
    <property type="component" value="Unassembled WGS sequence"/>
</dbReference>
<feature type="transmembrane region" description="Helical" evidence="7">
    <location>
        <begin position="780"/>
        <end position="805"/>
    </location>
</feature>
<dbReference type="Pfam" id="PF05478">
    <property type="entry name" value="Prominin"/>
    <property type="match status" value="1"/>
</dbReference>
<evidence type="ECO:0000313" key="10">
    <source>
        <dbReference type="Proteomes" id="UP000053825"/>
    </source>
</evidence>
<feature type="transmembrane region" description="Helical" evidence="7">
    <location>
        <begin position="190"/>
        <end position="211"/>
    </location>
</feature>
<feature type="transmembrane region" description="Helical" evidence="7">
    <location>
        <begin position="150"/>
        <end position="169"/>
    </location>
</feature>
<protein>
    <submittedName>
        <fullName evidence="9">Prominin-1-A</fullName>
    </submittedName>
</protein>
<evidence type="ECO:0000256" key="3">
    <source>
        <dbReference type="ARBA" id="ARBA00022692"/>
    </source>
</evidence>
<dbReference type="PANTHER" id="PTHR22730">
    <property type="entry name" value="PROMININ PROM PROTEIN"/>
    <property type="match status" value="1"/>
</dbReference>
<evidence type="ECO:0000256" key="8">
    <source>
        <dbReference type="SAM" id="SignalP"/>
    </source>
</evidence>
<keyword evidence="5 7" id="KW-0472">Membrane</keyword>
<proteinExistence type="inferred from homology"/>
<comment type="similarity">
    <text evidence="2">Belongs to the prominin family.</text>
</comment>
<keyword evidence="10" id="KW-1185">Reference proteome</keyword>
<dbReference type="STRING" id="597456.A0A0L7QNP4"/>
<evidence type="ECO:0000256" key="5">
    <source>
        <dbReference type="ARBA" id="ARBA00023136"/>
    </source>
</evidence>
<name>A0A0L7QNP4_9HYME</name>
<evidence type="ECO:0000256" key="6">
    <source>
        <dbReference type="ARBA" id="ARBA00023180"/>
    </source>
</evidence>
<evidence type="ECO:0000313" key="9">
    <source>
        <dbReference type="EMBL" id="KOC60262.1"/>
    </source>
</evidence>
<dbReference type="PANTHER" id="PTHR22730:SF1">
    <property type="entry name" value="PROMININ-LIKE PROTEIN"/>
    <property type="match status" value="1"/>
</dbReference>
<feature type="non-terminal residue" evidence="9">
    <location>
        <position position="1"/>
    </location>
</feature>
<keyword evidence="8" id="KW-0732">Signal</keyword>
<feature type="chain" id="PRO_5012610471" evidence="8">
    <location>
        <begin position="16"/>
        <end position="822"/>
    </location>
</feature>
<dbReference type="EMBL" id="KQ414845">
    <property type="protein sequence ID" value="KOC60262.1"/>
    <property type="molecule type" value="Genomic_DNA"/>
</dbReference>
<keyword evidence="6" id="KW-0325">Glycoprotein</keyword>
<sequence>SGIFIVLFITSDALGHFENTSNVNRLPNNYNYSTTDNIIIFHAFNEEEYNESEIVTDIPIDGTRNNTNISHLKINWNDWNPKLKFPGINSDKQYRMATLHLNRGIFIFDFLRKFLSFIQPYDVPVDLLTDAIENRLDTSKLISESIRLEAVLLAVLGMCCILCCIIPGIELWLACRPTREDYKPTQHPKLLVFFLTFFFGLLGAIIITMIVCNETVSKSVEKFPIVIEAALQDLNDYHSSTTIQLRKCLSRSLDVASEAILADLDNIEELLGRPVQTELASETGLDIALDALVVLVNASHTVSDSVENLLKDAENILSFGKQLNIELSDMRRNLNTALDACAGQDRPLCTLIDSSSLRLTLRMDQFVKDDRLLRLRDFKRQNLSETIRQSRGEYLYIPQYIARNSLEVRNQIRREVTKMRARIFDEARNMEASNSELIKQLESARRLVDYATPYIIIFEHIRWLIGTILCVLLIWLLLFGALCCGCGSSEHKMRPMLLCGVVVAFFFFVFMLICRPLHDPNFIIIEAILETRLFLGKKLSVPLKDLFKKCQDGEPAYPVFGLGNAMKLEQLTAYWTWSSFSRIILRLKVKLKDLKIFTPNLQRQLLNLLYACGLNLTEHRIMIQGRILSKDLEDLSDQLDKVTRQMSDRMTARSLETIVLNMQDLYLKRVKPVIKLQDMLLYKLAGLELQIQPLERQVNQSIFQLKAVEYYIQNQADKIAQLKTNMYVNRLSNYLDQWRSHVLSEMGNEVVKCRPLWDVLEGIRYLICNHFLGNLSESGYWFSTFLCTVIMIATTPIAHVLSLVYKTPSTVSKSASQLPTRS</sequence>
<evidence type="ECO:0000256" key="7">
    <source>
        <dbReference type="SAM" id="Phobius"/>
    </source>
</evidence>
<dbReference type="AlphaFoldDB" id="A0A0L7QNP4"/>
<keyword evidence="4 7" id="KW-1133">Transmembrane helix</keyword>
<keyword evidence="3 7" id="KW-0812">Transmembrane</keyword>
<accession>A0A0L7QNP4</accession>
<evidence type="ECO:0000256" key="1">
    <source>
        <dbReference type="ARBA" id="ARBA00004141"/>
    </source>
</evidence>
<feature type="transmembrane region" description="Helical" evidence="7">
    <location>
        <begin position="463"/>
        <end position="484"/>
    </location>
</feature>
<comment type="subcellular location">
    <subcellularLocation>
        <location evidence="1">Membrane</location>
        <topology evidence="1">Multi-pass membrane protein</topology>
    </subcellularLocation>
</comment>
<dbReference type="OrthoDB" id="8188647at2759"/>
<gene>
    <name evidence="9" type="ORF">WH47_08591</name>
</gene>
<feature type="signal peptide" evidence="8">
    <location>
        <begin position="1"/>
        <end position="15"/>
    </location>
</feature>
<reference evidence="9 10" key="1">
    <citation type="submission" date="2015-07" db="EMBL/GenBank/DDBJ databases">
        <title>The genome of Habropoda laboriosa.</title>
        <authorList>
            <person name="Pan H."/>
            <person name="Kapheim K."/>
        </authorList>
    </citation>
    <scope>NUCLEOTIDE SEQUENCE [LARGE SCALE GENOMIC DNA]</scope>
    <source>
        <strain evidence="9">0110345459</strain>
    </source>
</reference>
<dbReference type="GO" id="GO:0016020">
    <property type="term" value="C:membrane"/>
    <property type="evidence" value="ECO:0007669"/>
    <property type="project" value="UniProtKB-SubCell"/>
</dbReference>
<feature type="transmembrane region" description="Helical" evidence="7">
    <location>
        <begin position="496"/>
        <end position="513"/>
    </location>
</feature>
<evidence type="ECO:0000256" key="2">
    <source>
        <dbReference type="ARBA" id="ARBA00006058"/>
    </source>
</evidence>